<evidence type="ECO:0000313" key="11">
    <source>
        <dbReference type="Proteomes" id="UP000199411"/>
    </source>
</evidence>
<keyword evidence="5 7" id="KW-0949">S-adenosyl-L-methionine</keyword>
<dbReference type="PROSITE" id="PS01131">
    <property type="entry name" value="RRNA_A_DIMETH"/>
    <property type="match status" value="1"/>
</dbReference>
<dbReference type="PANTHER" id="PTHR11727">
    <property type="entry name" value="DIMETHYLADENOSINE TRANSFERASE"/>
    <property type="match status" value="1"/>
</dbReference>
<evidence type="ECO:0000256" key="5">
    <source>
        <dbReference type="ARBA" id="ARBA00022691"/>
    </source>
</evidence>
<comment type="function">
    <text evidence="7">Specifically dimethylates two adjacent adenosines (A1518 and A1519) in the loop of a conserved hairpin near the 3'-end of 16S rRNA in the 30S particle. May play a critical role in biogenesis of 30S subunits.</text>
</comment>
<evidence type="ECO:0000256" key="2">
    <source>
        <dbReference type="ARBA" id="ARBA00022552"/>
    </source>
</evidence>
<evidence type="ECO:0000256" key="1">
    <source>
        <dbReference type="ARBA" id="ARBA00022490"/>
    </source>
</evidence>
<reference evidence="11" key="1">
    <citation type="submission" date="2016-10" db="EMBL/GenBank/DDBJ databases">
        <authorList>
            <person name="Varghese N."/>
            <person name="Submissions S."/>
        </authorList>
    </citation>
    <scope>NUCLEOTIDE SEQUENCE [LARGE SCALE GENOMIC DNA]</scope>
    <source>
        <strain evidence="11">DSM 8415</strain>
    </source>
</reference>
<proteinExistence type="inferred from homology"/>
<feature type="binding site" evidence="7 8">
    <location>
        <position position="12"/>
    </location>
    <ligand>
        <name>S-adenosyl-L-methionine</name>
        <dbReference type="ChEBI" id="CHEBI:59789"/>
    </ligand>
</feature>
<keyword evidence="2 7" id="KW-0698">rRNA processing</keyword>
<keyword evidence="6 7" id="KW-0694">RNA-binding</keyword>
<feature type="binding site" evidence="7 8">
    <location>
        <position position="10"/>
    </location>
    <ligand>
        <name>S-adenosyl-L-methionine</name>
        <dbReference type="ChEBI" id="CHEBI:59789"/>
    </ligand>
</feature>
<evidence type="ECO:0000256" key="8">
    <source>
        <dbReference type="PROSITE-ProRule" id="PRU01026"/>
    </source>
</evidence>
<evidence type="ECO:0000256" key="3">
    <source>
        <dbReference type="ARBA" id="ARBA00022603"/>
    </source>
</evidence>
<dbReference type="GO" id="GO:0052908">
    <property type="term" value="F:16S rRNA (adenine(1518)-N(6)/adenine(1519)-N(6))-dimethyltransferase activity"/>
    <property type="evidence" value="ECO:0007669"/>
    <property type="project" value="UniProtKB-EC"/>
</dbReference>
<evidence type="ECO:0000256" key="6">
    <source>
        <dbReference type="ARBA" id="ARBA00022884"/>
    </source>
</evidence>
<dbReference type="PANTHER" id="PTHR11727:SF7">
    <property type="entry name" value="DIMETHYLADENOSINE TRANSFERASE-RELATED"/>
    <property type="match status" value="1"/>
</dbReference>
<dbReference type="InterPro" id="IPR011530">
    <property type="entry name" value="rRNA_adenine_dimethylase"/>
</dbReference>
<dbReference type="InterPro" id="IPR020596">
    <property type="entry name" value="rRNA_Ade_Mease_Trfase_CS"/>
</dbReference>
<dbReference type="CDD" id="cd02440">
    <property type="entry name" value="AdoMet_MTases"/>
    <property type="match status" value="1"/>
</dbReference>
<keyword evidence="1 7" id="KW-0963">Cytoplasm</keyword>
<comment type="similarity">
    <text evidence="7">Belongs to the class I-like SAM-binding methyltransferase superfamily. rRNA adenine N(6)-methyltransferase family. RsmA subfamily.</text>
</comment>
<evidence type="ECO:0000313" key="10">
    <source>
        <dbReference type="EMBL" id="SDC19958.1"/>
    </source>
</evidence>
<dbReference type="InterPro" id="IPR020598">
    <property type="entry name" value="rRNA_Ade_methylase_Trfase_N"/>
</dbReference>
<sequence>MHAKKSLGQHFLYEKSVVWRIVSLIIDESCEVLEIGPGKGALTEGLIKKGFNIDAIELDNDMIEYLKEKFSNYRNVNVIKSDATSFKLNKVYCVVGNLPYNVSKKIISNMIKQKDLIKKMVFMVQKEVAQTMIAKPNTKEYSKFSIFVQLFCKVRKVFDVEPSAFKPPPKVVSSVVELVPYNVSLFNTPIEEDFFEFLKILFAQPNKTVRNNIRKFIKLNTNENLILNARPRQLDIHEIYNFFKYLKEKRWV</sequence>
<keyword evidence="11" id="KW-1185">Reference proteome</keyword>
<name>A0A1G6JMT4_9BACT</name>
<dbReference type="InterPro" id="IPR029063">
    <property type="entry name" value="SAM-dependent_MTases_sf"/>
</dbReference>
<dbReference type="EC" id="2.1.1.182" evidence="7"/>
<dbReference type="Gene3D" id="1.10.8.100">
    <property type="entry name" value="Ribosomal RNA adenine dimethylase-like, domain 2"/>
    <property type="match status" value="1"/>
</dbReference>
<gene>
    <name evidence="7" type="primary">rsmA</name>
    <name evidence="7" type="synonym">ksgA</name>
    <name evidence="10" type="ORF">SAMN05660835_00436</name>
</gene>
<protein>
    <recommendedName>
        <fullName evidence="7">Ribosomal RNA small subunit methyltransferase A</fullName>
        <ecNumber evidence="7">2.1.1.182</ecNumber>
    </recommendedName>
    <alternativeName>
        <fullName evidence="7">16S rRNA (adenine(1518)-N(6)/adenine(1519)-N(6))-dimethyltransferase</fullName>
    </alternativeName>
    <alternativeName>
        <fullName evidence="7">16S rRNA dimethyladenosine transferase</fullName>
    </alternativeName>
    <alternativeName>
        <fullName evidence="7">16S rRNA dimethylase</fullName>
    </alternativeName>
    <alternativeName>
        <fullName evidence="7">S-adenosylmethionine-6-N', N'-adenosyl(rRNA) dimethyltransferase</fullName>
    </alternativeName>
</protein>
<dbReference type="Pfam" id="PF00398">
    <property type="entry name" value="RrnaAD"/>
    <property type="match status" value="1"/>
</dbReference>
<dbReference type="InterPro" id="IPR023165">
    <property type="entry name" value="rRNA_Ade_diMease-like_C"/>
</dbReference>
<dbReference type="EMBL" id="FMYU01000003">
    <property type="protein sequence ID" value="SDC19958.1"/>
    <property type="molecule type" value="Genomic_DNA"/>
</dbReference>
<dbReference type="GO" id="GO:0003723">
    <property type="term" value="F:RNA binding"/>
    <property type="evidence" value="ECO:0007669"/>
    <property type="project" value="UniProtKB-UniRule"/>
</dbReference>
<dbReference type="PROSITE" id="PS51689">
    <property type="entry name" value="SAM_RNA_A_N6_MT"/>
    <property type="match status" value="1"/>
</dbReference>
<dbReference type="GO" id="GO:0005829">
    <property type="term" value="C:cytosol"/>
    <property type="evidence" value="ECO:0007669"/>
    <property type="project" value="TreeGrafter"/>
</dbReference>
<dbReference type="HAMAP" id="MF_00607">
    <property type="entry name" value="16SrRNA_methyltr_A"/>
    <property type="match status" value="1"/>
</dbReference>
<keyword evidence="4 7" id="KW-0808">Transferase</keyword>
<feature type="binding site" evidence="7 8">
    <location>
        <position position="57"/>
    </location>
    <ligand>
        <name>S-adenosyl-L-methionine</name>
        <dbReference type="ChEBI" id="CHEBI:59789"/>
    </ligand>
</feature>
<feature type="binding site" evidence="7 8">
    <location>
        <position position="82"/>
    </location>
    <ligand>
        <name>S-adenosyl-L-methionine</name>
        <dbReference type="ChEBI" id="CHEBI:59789"/>
    </ligand>
</feature>
<comment type="subcellular location">
    <subcellularLocation>
        <location evidence="7">Cytoplasm</location>
    </subcellularLocation>
</comment>
<dbReference type="Proteomes" id="UP000199411">
    <property type="component" value="Unassembled WGS sequence"/>
</dbReference>
<dbReference type="SMART" id="SM00650">
    <property type="entry name" value="rADc"/>
    <property type="match status" value="1"/>
</dbReference>
<evidence type="ECO:0000259" key="9">
    <source>
        <dbReference type="SMART" id="SM00650"/>
    </source>
</evidence>
<dbReference type="OrthoDB" id="9814755at2"/>
<dbReference type="SUPFAM" id="SSF53335">
    <property type="entry name" value="S-adenosyl-L-methionine-dependent methyltransferases"/>
    <property type="match status" value="1"/>
</dbReference>
<comment type="catalytic activity">
    <reaction evidence="7">
        <text>adenosine(1518)/adenosine(1519) in 16S rRNA + 4 S-adenosyl-L-methionine = N(6)-dimethyladenosine(1518)/N(6)-dimethyladenosine(1519) in 16S rRNA + 4 S-adenosyl-L-homocysteine + 4 H(+)</text>
        <dbReference type="Rhea" id="RHEA:19609"/>
        <dbReference type="Rhea" id="RHEA-COMP:10232"/>
        <dbReference type="Rhea" id="RHEA-COMP:10233"/>
        <dbReference type="ChEBI" id="CHEBI:15378"/>
        <dbReference type="ChEBI" id="CHEBI:57856"/>
        <dbReference type="ChEBI" id="CHEBI:59789"/>
        <dbReference type="ChEBI" id="CHEBI:74411"/>
        <dbReference type="ChEBI" id="CHEBI:74493"/>
        <dbReference type="EC" id="2.1.1.182"/>
    </reaction>
</comment>
<dbReference type="Gene3D" id="3.40.50.150">
    <property type="entry name" value="Vaccinia Virus protein VP39"/>
    <property type="match status" value="1"/>
</dbReference>
<feature type="binding site" evidence="7 8">
    <location>
        <position position="97"/>
    </location>
    <ligand>
        <name>S-adenosyl-L-methionine</name>
        <dbReference type="ChEBI" id="CHEBI:59789"/>
    </ligand>
</feature>
<organism evidence="10 11">
    <name type="scientific">Desulfurella multipotens</name>
    <dbReference type="NCBI Taxonomy" id="79269"/>
    <lineage>
        <taxon>Bacteria</taxon>
        <taxon>Pseudomonadati</taxon>
        <taxon>Campylobacterota</taxon>
        <taxon>Desulfurellia</taxon>
        <taxon>Desulfurellales</taxon>
        <taxon>Desulfurellaceae</taxon>
        <taxon>Desulfurella</taxon>
    </lineage>
</organism>
<accession>A0A1G6JMT4</accession>
<dbReference type="AlphaFoldDB" id="A0A1G6JMT4"/>
<feature type="binding site" evidence="7 8">
    <location>
        <position position="36"/>
    </location>
    <ligand>
        <name>S-adenosyl-L-methionine</name>
        <dbReference type="ChEBI" id="CHEBI:59789"/>
    </ligand>
</feature>
<evidence type="ECO:0000256" key="4">
    <source>
        <dbReference type="ARBA" id="ARBA00022679"/>
    </source>
</evidence>
<dbReference type="NCBIfam" id="TIGR00755">
    <property type="entry name" value="ksgA"/>
    <property type="match status" value="1"/>
</dbReference>
<dbReference type="InterPro" id="IPR001737">
    <property type="entry name" value="KsgA/Erm"/>
</dbReference>
<keyword evidence="3 7" id="KW-0489">Methyltransferase</keyword>
<dbReference type="RefSeq" id="WP_025392210.1">
    <property type="nucleotide sequence ID" value="NZ_FMYU01000003.1"/>
</dbReference>
<evidence type="ECO:0000256" key="7">
    <source>
        <dbReference type="HAMAP-Rule" id="MF_00607"/>
    </source>
</evidence>
<feature type="domain" description="Ribosomal RNA adenine methylase transferase N-terminal" evidence="9">
    <location>
        <begin position="17"/>
        <end position="182"/>
    </location>
</feature>